<sequence length="109" mass="12220">MAKLSSYSVGDPVEEKPGLWFVVIRASEKEYRQYFDVTGTTVQSFYDSPELQELFASSTLFSYSDAVGKAYKILQDHIAEPGAPAYSFAYGVASQLIRRQFEQAATQKD</sequence>
<evidence type="ECO:0000313" key="2">
    <source>
        <dbReference type="Proteomes" id="UP001240697"/>
    </source>
</evidence>
<name>A0ABY8SVY1_9BURK</name>
<dbReference type="EMBL" id="CP125947">
    <property type="protein sequence ID" value="WHS67177.1"/>
    <property type="molecule type" value="Genomic_DNA"/>
</dbReference>
<dbReference type="RefSeq" id="WP_283488224.1">
    <property type="nucleotide sequence ID" value="NZ_CP125947.1"/>
</dbReference>
<protein>
    <submittedName>
        <fullName evidence="1">Uncharacterized protein</fullName>
    </submittedName>
</protein>
<keyword evidence="2" id="KW-1185">Reference proteome</keyword>
<proteinExistence type="predicted"/>
<accession>A0ABY8SVY1</accession>
<evidence type="ECO:0000313" key="1">
    <source>
        <dbReference type="EMBL" id="WHS67177.1"/>
    </source>
</evidence>
<reference evidence="1 2" key="1">
    <citation type="submission" date="2023-05" db="EMBL/GenBank/DDBJ databases">
        <authorList>
            <person name="Yin Y."/>
            <person name="Lu Z."/>
        </authorList>
    </citation>
    <scope>NUCLEOTIDE SEQUENCE [LARGE SCALE GENOMIC DNA]</scope>
    <source>
        <strain evidence="1 2">ZM22</strain>
    </source>
</reference>
<gene>
    <name evidence="1" type="ORF">QMY55_08680</name>
</gene>
<organism evidence="1 2">
    <name type="scientific">Comamonas resistens</name>
    <dbReference type="NCBI Taxonomy" id="3046670"/>
    <lineage>
        <taxon>Bacteria</taxon>
        <taxon>Pseudomonadati</taxon>
        <taxon>Pseudomonadota</taxon>
        <taxon>Betaproteobacteria</taxon>
        <taxon>Burkholderiales</taxon>
        <taxon>Comamonadaceae</taxon>
        <taxon>Comamonas</taxon>
    </lineage>
</organism>
<dbReference type="Proteomes" id="UP001240697">
    <property type="component" value="Chromosome"/>
</dbReference>